<sequence>MLRFSPVHHTENKNVKNETTIAKSEVHDAVHADLMTGWNRLFLSGPVFAAQAINDAALYRNMWGYRFDIKVTRGVHVIAQVGSAIFAPGYDEVTRATQTFRLQAEAC</sequence>
<gene>
    <name evidence="1" type="ORF">CPAG_04921</name>
</gene>
<reference evidence="2" key="3">
    <citation type="journal article" date="2010" name="Genome Res.">
        <title>Population genomic sequencing of Coccidioides fungi reveals recent hybridization and transposon control.</title>
        <authorList>
            <person name="Neafsey D.E."/>
            <person name="Barker B.M."/>
            <person name="Sharpton T.J."/>
            <person name="Stajich J.E."/>
            <person name="Park D.J."/>
            <person name="Whiston E."/>
            <person name="Hung C.-Y."/>
            <person name="McMahan C."/>
            <person name="White J."/>
            <person name="Sykes S."/>
            <person name="Heiman D."/>
            <person name="Young S."/>
            <person name="Zeng Q."/>
            <person name="Abouelleil A."/>
            <person name="Aftuck L."/>
            <person name="Bessette D."/>
            <person name="Brown A."/>
            <person name="FitzGerald M."/>
            <person name="Lui A."/>
            <person name="Macdonald J.P."/>
            <person name="Priest M."/>
            <person name="Orbach M.J."/>
            <person name="Galgiani J.N."/>
            <person name="Kirkland T.N."/>
            <person name="Cole G.T."/>
            <person name="Birren B.W."/>
            <person name="Henn M.R."/>
            <person name="Taylor J.W."/>
            <person name="Rounsley S.D."/>
        </authorList>
    </citation>
    <scope>NUCLEOTIDE SEQUENCE [LARGE SCALE GENOMIC DNA]</scope>
    <source>
        <strain evidence="2">RMSCC 3488</strain>
    </source>
</reference>
<evidence type="ECO:0000313" key="1">
    <source>
        <dbReference type="EMBL" id="KMM68595.1"/>
    </source>
</evidence>
<dbReference type="EMBL" id="DS268111">
    <property type="protein sequence ID" value="KMM68595.1"/>
    <property type="molecule type" value="Genomic_DNA"/>
</dbReference>
<evidence type="ECO:0000313" key="2">
    <source>
        <dbReference type="Proteomes" id="UP000054567"/>
    </source>
</evidence>
<reference evidence="1 2" key="1">
    <citation type="submission" date="2007-06" db="EMBL/GenBank/DDBJ databases">
        <title>The Genome Sequence of Coccidioides posadasii RMSCC_3488.</title>
        <authorList>
            <consortium name="Coccidioides Genome Resources Consortium"/>
            <consortium name="The Broad Institute Genome Sequencing Platform"/>
            <person name="Henn M.R."/>
            <person name="Sykes S."/>
            <person name="Young S."/>
            <person name="Jaffe D."/>
            <person name="Berlin A."/>
            <person name="Alvarez P."/>
            <person name="Butler J."/>
            <person name="Gnerre S."/>
            <person name="Grabherr M."/>
            <person name="Mauceli E."/>
            <person name="Brockman W."/>
            <person name="Kodira C."/>
            <person name="Alvarado L."/>
            <person name="Zeng Q."/>
            <person name="Crawford M."/>
            <person name="Antoine C."/>
            <person name="Devon K."/>
            <person name="Galgiani J."/>
            <person name="Orsborn K."/>
            <person name="Lewis M.L."/>
            <person name="Nusbaum C."/>
            <person name="Galagan J."/>
            <person name="Birren B."/>
        </authorList>
    </citation>
    <scope>NUCLEOTIDE SEQUENCE [LARGE SCALE GENOMIC DNA]</scope>
    <source>
        <strain evidence="1 2">RMSCC 3488</strain>
    </source>
</reference>
<dbReference type="VEuPathDB" id="FungiDB:CPAG_04921"/>
<dbReference type="AlphaFoldDB" id="A0A0J6FH01"/>
<proteinExistence type="predicted"/>
<protein>
    <submittedName>
        <fullName evidence="1">Uncharacterized protein</fullName>
    </submittedName>
</protein>
<dbReference type="Proteomes" id="UP000054567">
    <property type="component" value="Unassembled WGS sequence"/>
</dbReference>
<accession>A0A0J6FH01</accession>
<reference evidence="2" key="2">
    <citation type="journal article" date="2009" name="Genome Res.">
        <title>Comparative genomic analyses of the human fungal pathogens Coccidioides and their relatives.</title>
        <authorList>
            <person name="Sharpton T.J."/>
            <person name="Stajich J.E."/>
            <person name="Rounsley S.D."/>
            <person name="Gardner M.J."/>
            <person name="Wortman J.R."/>
            <person name="Jordar V.S."/>
            <person name="Maiti R."/>
            <person name="Kodira C.D."/>
            <person name="Neafsey D.E."/>
            <person name="Zeng Q."/>
            <person name="Hung C.-Y."/>
            <person name="McMahan C."/>
            <person name="Muszewska A."/>
            <person name="Grynberg M."/>
            <person name="Mandel M.A."/>
            <person name="Kellner E.M."/>
            <person name="Barker B.M."/>
            <person name="Galgiani J.N."/>
            <person name="Orbach M.J."/>
            <person name="Kirkland T.N."/>
            <person name="Cole G.T."/>
            <person name="Henn M.R."/>
            <person name="Birren B.W."/>
            <person name="Taylor J.W."/>
        </authorList>
    </citation>
    <scope>NUCLEOTIDE SEQUENCE [LARGE SCALE GENOMIC DNA]</scope>
    <source>
        <strain evidence="2">RMSCC 3488</strain>
    </source>
</reference>
<name>A0A0J6FH01_COCPO</name>
<organism evidence="1 2">
    <name type="scientific">Coccidioides posadasii RMSCC 3488</name>
    <dbReference type="NCBI Taxonomy" id="454284"/>
    <lineage>
        <taxon>Eukaryota</taxon>
        <taxon>Fungi</taxon>
        <taxon>Dikarya</taxon>
        <taxon>Ascomycota</taxon>
        <taxon>Pezizomycotina</taxon>
        <taxon>Eurotiomycetes</taxon>
        <taxon>Eurotiomycetidae</taxon>
        <taxon>Onygenales</taxon>
        <taxon>Onygenaceae</taxon>
        <taxon>Coccidioides</taxon>
    </lineage>
</organism>